<evidence type="ECO:0000256" key="3">
    <source>
        <dbReference type="ARBA" id="ARBA00022729"/>
    </source>
</evidence>
<dbReference type="InterPro" id="IPR013517">
    <property type="entry name" value="FG-GAP"/>
</dbReference>
<dbReference type="Gene3D" id="2.30.30.100">
    <property type="match status" value="4"/>
</dbReference>
<keyword evidence="11" id="KW-1185">Reference proteome</keyword>
<organism evidence="10 11">
    <name type="scientific">Aureimonas phyllosphaerae</name>
    <dbReference type="NCBI Taxonomy" id="1166078"/>
    <lineage>
        <taxon>Bacteria</taxon>
        <taxon>Pseudomonadati</taxon>
        <taxon>Pseudomonadota</taxon>
        <taxon>Alphaproteobacteria</taxon>
        <taxon>Hyphomicrobiales</taxon>
        <taxon>Aurantimonadaceae</taxon>
        <taxon>Aureimonas</taxon>
    </lineage>
</organism>
<keyword evidence="2" id="KW-0800">Toxin</keyword>
<evidence type="ECO:0000313" key="10">
    <source>
        <dbReference type="EMBL" id="MBB3937976.1"/>
    </source>
</evidence>
<dbReference type="Gene3D" id="2.60.40.2030">
    <property type="match status" value="5"/>
</dbReference>
<dbReference type="AlphaFoldDB" id="A0A7W6C1W8"/>
<evidence type="ECO:0000259" key="9">
    <source>
        <dbReference type="SMART" id="SM00237"/>
    </source>
</evidence>
<dbReference type="OrthoDB" id="8169987at2"/>
<keyword evidence="4" id="KW-0677">Repeat</keyword>
<dbReference type="Proteomes" id="UP000531216">
    <property type="component" value="Unassembled WGS sequence"/>
</dbReference>
<keyword evidence="7" id="KW-0472">Membrane</keyword>
<evidence type="ECO:0000256" key="8">
    <source>
        <dbReference type="SAM" id="MobiDB-lite"/>
    </source>
</evidence>
<evidence type="ECO:0000256" key="6">
    <source>
        <dbReference type="ARBA" id="ARBA00023026"/>
    </source>
</evidence>
<dbReference type="SUPFAM" id="SSF69318">
    <property type="entry name" value="Integrin alpha N-terminal domain"/>
    <property type="match status" value="1"/>
</dbReference>
<dbReference type="SUPFAM" id="SSF141072">
    <property type="entry name" value="CalX-like"/>
    <property type="match status" value="5"/>
</dbReference>
<reference evidence="10 11" key="1">
    <citation type="submission" date="2020-08" db="EMBL/GenBank/DDBJ databases">
        <title>Genomic Encyclopedia of Type Strains, Phase IV (KMG-IV): sequencing the most valuable type-strain genomes for metagenomic binning, comparative biology and taxonomic classification.</title>
        <authorList>
            <person name="Goeker M."/>
        </authorList>
    </citation>
    <scope>NUCLEOTIDE SEQUENCE [LARGE SCALE GENOMIC DNA]</scope>
    <source>
        <strain evidence="10 11">DSM 25024</strain>
    </source>
</reference>
<accession>A0A7W6C1W8</accession>
<evidence type="ECO:0000256" key="7">
    <source>
        <dbReference type="ARBA" id="ARBA00023136"/>
    </source>
</evidence>
<dbReference type="InterPro" id="IPR001343">
    <property type="entry name" value="Hemolysn_Ca-bd"/>
</dbReference>
<dbReference type="Pfam" id="PF03160">
    <property type="entry name" value="Calx-beta"/>
    <property type="match status" value="5"/>
</dbReference>
<dbReference type="SUPFAM" id="SSF51120">
    <property type="entry name" value="beta-Roll"/>
    <property type="match status" value="1"/>
</dbReference>
<dbReference type="Pfam" id="PF00353">
    <property type="entry name" value="HemolysinCabind"/>
    <property type="match status" value="3"/>
</dbReference>
<dbReference type="PRINTS" id="PR00313">
    <property type="entry name" value="CABNDNGRPT"/>
</dbReference>
<protein>
    <submittedName>
        <fullName evidence="10">Ca2+-binding RTX toxin-like protein</fullName>
    </submittedName>
</protein>
<dbReference type="Pfam" id="PF13517">
    <property type="entry name" value="FG-GAP_3"/>
    <property type="match status" value="3"/>
</dbReference>
<dbReference type="GO" id="GO:0005509">
    <property type="term" value="F:calcium ion binding"/>
    <property type="evidence" value="ECO:0007669"/>
    <property type="project" value="InterPro"/>
</dbReference>
<dbReference type="SMART" id="SM00237">
    <property type="entry name" value="Calx_beta"/>
    <property type="match status" value="2"/>
</dbReference>
<evidence type="ECO:0000256" key="5">
    <source>
        <dbReference type="ARBA" id="ARBA00022837"/>
    </source>
</evidence>
<dbReference type="InterPro" id="IPR003644">
    <property type="entry name" value="Calx_beta"/>
</dbReference>
<dbReference type="InterPro" id="IPR003995">
    <property type="entry name" value="RTX_toxin_determinant-A"/>
</dbReference>
<dbReference type="Gene3D" id="2.150.10.10">
    <property type="entry name" value="Serralysin-like metalloprotease, C-terminal"/>
    <property type="match status" value="2"/>
</dbReference>
<dbReference type="GO" id="GO:0016020">
    <property type="term" value="C:membrane"/>
    <property type="evidence" value="ECO:0007669"/>
    <property type="project" value="UniProtKB-SubCell"/>
</dbReference>
<feature type="region of interest" description="Disordered" evidence="8">
    <location>
        <begin position="918"/>
        <end position="972"/>
    </location>
</feature>
<dbReference type="InterPro" id="IPR038081">
    <property type="entry name" value="CalX-like_sf"/>
</dbReference>
<dbReference type="EMBL" id="JACIDO010000014">
    <property type="protein sequence ID" value="MBB3937976.1"/>
    <property type="molecule type" value="Genomic_DNA"/>
</dbReference>
<dbReference type="PANTHER" id="PTHR46580">
    <property type="entry name" value="SENSOR KINASE-RELATED"/>
    <property type="match status" value="1"/>
</dbReference>
<sequence length="1172" mass="118131">MAFETKTDYSTGGSPYDVKLVDVNGDNRLDIVSANIGSQTVAIQFGQADGSLANPVSYEVGTSPFSVAVQDVNGDNRLDLVTANLDGNSVSVLFGQTGGTFGGRGDYDVGPSPYAVAAADVNGDNLIDIVAANSQSNTVSILFGQGAEAFRGRENFIVGEGPTGLALMDVDGDDLIDIITANGSDSTVSVRLGQVGGTFSNKVDYAVGANPNSIAVADVDGDGQLDIVTPNINGGNVTVLLGQGDGTFADRAEYATGGVGSPSSVALGDVNGDNIIDIVTANSNFDGSVSVLLGQGDGTFTLSETLAVGAGPNAVALGDVNGDSRTDIVTGGAFGISVVLAETTTYAVTASPASATEGDTGSGNALTYTVTRTGDTSQAGSVAVNFSGSATFGTDYTSTVGNGDIVSFLANETTRTFTVTTSPDATLEPDETVIATISNVDGGGLIGADASATGTIANDEPLPLYAIAVSPGSVMEGNTGSGNELTYTVTRSGDTSQAGSVAVNFSGTATFGTDYTSTVGNGDTISFLAGETSKTFTVTTSPDIRFEGDEEVIVEISNGQGIALIGANAVATGTIIEDDQPPLYTIAVSPSSAVEGDAGPGNALTYTVTRTGDTSQAGSVAVDFTGTATFGTDYTSTVENGDRISFLANETSKTFTVTTAPDTTTERDESVIAEIYSVQGGGVIGADSTATGSIANDDPGSLYELTVSPGEVFEGDTGPGNTMTYTVTRSGDVSQAGSVTVNFSGRATFGSDYTSTVANGETISFLANETSKSFTVTTTPDLEIERTEAVRATISNVQGGGSIIQALATGFIANDDQLTRFAIAVSPASTAEGNTGSGNTLIYTVTRSGDTSEEGYAFVSFSGTATYGTDYTVANLGEFGEIIFQPGETTKTLVITTTPDTIIEPSETVIATIINYNPDETSSSSSATGTITNDDGLAPPSGGGGGMPAPNPEPIVGTDGPDTLTGGVSADILQGGLGNDTVTGLQGSDVLSGNQGSDTLFGNEGNDTLYGGKDDDSVYGGKDDDTLEGNLGNDVVFGGMGKDAVNGNQGNDLVLGNQGSDTVHGGQGDDLAHGGQGDDFVFGDLGNDEIWGDRGNDTLTGGAGADTFRFAANSGTDIIADFNEAEGDRLDFQGQSFTLRDVNGSAVFELSGGGTIVLQGVDPTSLGDFLIA</sequence>
<comment type="caution">
    <text evidence="10">The sequence shown here is derived from an EMBL/GenBank/DDBJ whole genome shotgun (WGS) entry which is preliminary data.</text>
</comment>
<dbReference type="PANTHER" id="PTHR46580:SF2">
    <property type="entry name" value="MAM DOMAIN-CONTAINING PROTEIN"/>
    <property type="match status" value="1"/>
</dbReference>
<dbReference type="PRINTS" id="PR01488">
    <property type="entry name" value="RTXTOXINA"/>
</dbReference>
<comment type="subcellular location">
    <subcellularLocation>
        <location evidence="1">Membrane</location>
    </subcellularLocation>
</comment>
<evidence type="ECO:0000256" key="4">
    <source>
        <dbReference type="ARBA" id="ARBA00022737"/>
    </source>
</evidence>
<evidence type="ECO:0000256" key="1">
    <source>
        <dbReference type="ARBA" id="ARBA00004370"/>
    </source>
</evidence>
<feature type="domain" description="Calx-beta" evidence="9">
    <location>
        <begin position="808"/>
        <end position="914"/>
    </location>
</feature>
<proteinExistence type="predicted"/>
<dbReference type="GO" id="GO:0007154">
    <property type="term" value="P:cell communication"/>
    <property type="evidence" value="ECO:0007669"/>
    <property type="project" value="InterPro"/>
</dbReference>
<dbReference type="RefSeq" id="WP_090965901.1">
    <property type="nucleotide sequence ID" value="NZ_FOOA01000022.1"/>
</dbReference>
<keyword evidence="3" id="KW-0732">Signal</keyword>
<dbReference type="GO" id="GO:0005576">
    <property type="term" value="C:extracellular region"/>
    <property type="evidence" value="ECO:0007669"/>
    <property type="project" value="InterPro"/>
</dbReference>
<dbReference type="GO" id="GO:0090729">
    <property type="term" value="F:toxin activity"/>
    <property type="evidence" value="ECO:0007669"/>
    <property type="project" value="UniProtKB-KW"/>
</dbReference>
<feature type="region of interest" description="Disordered" evidence="8">
    <location>
        <begin position="995"/>
        <end position="1026"/>
    </location>
</feature>
<evidence type="ECO:0000313" key="11">
    <source>
        <dbReference type="Proteomes" id="UP000531216"/>
    </source>
</evidence>
<feature type="compositionally biased region" description="Polar residues" evidence="8">
    <location>
        <begin position="918"/>
        <end position="933"/>
    </location>
</feature>
<feature type="compositionally biased region" description="Basic and acidic residues" evidence="8">
    <location>
        <begin position="1012"/>
        <end position="1024"/>
    </location>
</feature>
<dbReference type="InterPro" id="IPR028994">
    <property type="entry name" value="Integrin_alpha_N"/>
</dbReference>
<evidence type="ECO:0000256" key="2">
    <source>
        <dbReference type="ARBA" id="ARBA00022656"/>
    </source>
</evidence>
<keyword evidence="6" id="KW-0843">Virulence</keyword>
<keyword evidence="5" id="KW-0106">Calcium</keyword>
<name>A0A7W6C1W8_9HYPH</name>
<dbReference type="InterPro" id="IPR011049">
    <property type="entry name" value="Serralysin-like_metalloprot_C"/>
</dbReference>
<gene>
    <name evidence="10" type="ORF">GGR05_004146</name>
</gene>
<feature type="domain" description="Calx-beta" evidence="9">
    <location>
        <begin position="452"/>
        <end position="557"/>
    </location>
</feature>